<dbReference type="RefSeq" id="WP_139980461.1">
    <property type="nucleotide sequence ID" value="NZ_CP041046.1"/>
</dbReference>
<evidence type="ECO:0000313" key="2">
    <source>
        <dbReference type="EMBL" id="QDE38702.1"/>
    </source>
</evidence>
<feature type="transmembrane region" description="Helical" evidence="1">
    <location>
        <begin position="173"/>
        <end position="193"/>
    </location>
</feature>
<dbReference type="KEGG" id="lpy:FIV34_05545"/>
<keyword evidence="3" id="KW-1185">Reference proteome</keyword>
<keyword evidence="1" id="KW-1133">Transmembrane helix</keyword>
<dbReference type="InterPro" id="IPR025333">
    <property type="entry name" value="DUF4239"/>
</dbReference>
<sequence>MFLLAVMLIARELGYALERRRRQRADPVDDGTKAEFALSAVLGLLALLIGFTFSLALARYETRRELVVSEANAMGTTWLRFDLLAPDQRDRARALMKQYASARLAYGLAANMEDMVAASHRADDVQAQLWTEIVASVSPLKSTAFPQLLLAPANEMIDIAGERTAAAEAHVPARLFGTLALYAFVAAGLTGYLRGRFRTATSLVFILVALALGLVADLDNSNKGLVRVPQEPIAAFLRSTDGS</sequence>
<accession>A0A4Y5Z0A1</accession>
<keyword evidence="1" id="KW-0472">Membrane</keyword>
<dbReference type="Proteomes" id="UP000316093">
    <property type="component" value="Chromosome"/>
</dbReference>
<evidence type="ECO:0000256" key="1">
    <source>
        <dbReference type="SAM" id="Phobius"/>
    </source>
</evidence>
<feature type="transmembrane region" description="Helical" evidence="1">
    <location>
        <begin position="38"/>
        <end position="58"/>
    </location>
</feature>
<evidence type="ECO:0000313" key="3">
    <source>
        <dbReference type="Proteomes" id="UP000316093"/>
    </source>
</evidence>
<proteinExistence type="predicted"/>
<feature type="transmembrane region" description="Helical" evidence="1">
    <location>
        <begin position="199"/>
        <end position="218"/>
    </location>
</feature>
<dbReference type="AlphaFoldDB" id="A0A4Y5Z0A1"/>
<reference evidence="2 3" key="1">
    <citation type="submission" date="2019-06" db="EMBL/GenBank/DDBJ databases">
        <title>A complete genome sequence for Luteibacter pinisoli MAH-14.</title>
        <authorList>
            <person name="Baltrus D.A."/>
        </authorList>
    </citation>
    <scope>NUCLEOTIDE SEQUENCE [LARGE SCALE GENOMIC DNA]</scope>
    <source>
        <strain evidence="2 3">MAH-14</strain>
    </source>
</reference>
<gene>
    <name evidence="2" type="ORF">FIV34_05545</name>
</gene>
<name>A0A4Y5Z0A1_9GAMM</name>
<keyword evidence="1" id="KW-0812">Transmembrane</keyword>
<evidence type="ECO:0008006" key="4">
    <source>
        <dbReference type="Google" id="ProtNLM"/>
    </source>
</evidence>
<dbReference type="Pfam" id="PF14023">
    <property type="entry name" value="Bestrophin-like"/>
    <property type="match status" value="1"/>
</dbReference>
<protein>
    <recommendedName>
        <fullName evidence="4">DUF4239 domain-containing protein</fullName>
    </recommendedName>
</protein>
<organism evidence="2 3">
    <name type="scientific">Luteibacter pinisoli</name>
    <dbReference type="NCBI Taxonomy" id="2589080"/>
    <lineage>
        <taxon>Bacteria</taxon>
        <taxon>Pseudomonadati</taxon>
        <taxon>Pseudomonadota</taxon>
        <taxon>Gammaproteobacteria</taxon>
        <taxon>Lysobacterales</taxon>
        <taxon>Rhodanobacteraceae</taxon>
        <taxon>Luteibacter</taxon>
    </lineage>
</organism>
<dbReference type="OrthoDB" id="116415at2"/>
<dbReference type="EMBL" id="CP041046">
    <property type="protein sequence ID" value="QDE38702.1"/>
    <property type="molecule type" value="Genomic_DNA"/>
</dbReference>